<dbReference type="SUPFAM" id="SSF55874">
    <property type="entry name" value="ATPase domain of HSP90 chaperone/DNA topoisomerase II/histidine kinase"/>
    <property type="match status" value="1"/>
</dbReference>
<feature type="transmembrane region" description="Helical" evidence="1">
    <location>
        <begin position="52"/>
        <end position="74"/>
    </location>
</feature>
<dbReference type="GO" id="GO:0016020">
    <property type="term" value="C:membrane"/>
    <property type="evidence" value="ECO:0007669"/>
    <property type="project" value="InterPro"/>
</dbReference>
<dbReference type="InterPro" id="IPR050640">
    <property type="entry name" value="Bact_2-comp_sensor_kinase"/>
</dbReference>
<feature type="transmembrane region" description="Helical" evidence="1">
    <location>
        <begin position="83"/>
        <end position="101"/>
    </location>
</feature>
<dbReference type="PANTHER" id="PTHR34220">
    <property type="entry name" value="SENSOR HISTIDINE KINASE YPDA"/>
    <property type="match status" value="1"/>
</dbReference>
<reference evidence="3 4" key="1">
    <citation type="submission" date="2019-12" db="EMBL/GenBank/DDBJ databases">
        <title>Chitinophaga sp. strain ysch24 (GDMCC 1.1355), whole genome shotgun sequence.</title>
        <authorList>
            <person name="Zhang X."/>
        </authorList>
    </citation>
    <scope>NUCLEOTIDE SEQUENCE [LARGE SCALE GENOMIC DNA]</scope>
    <source>
        <strain evidence="4">ysch24</strain>
    </source>
</reference>
<feature type="domain" description="Signal transduction histidine kinase internal region" evidence="2">
    <location>
        <begin position="168"/>
        <end position="243"/>
    </location>
</feature>
<organism evidence="3 4">
    <name type="scientific">Chitinophaga tropicalis</name>
    <dbReference type="NCBI Taxonomy" id="2683588"/>
    <lineage>
        <taxon>Bacteria</taxon>
        <taxon>Pseudomonadati</taxon>
        <taxon>Bacteroidota</taxon>
        <taxon>Chitinophagia</taxon>
        <taxon>Chitinophagales</taxon>
        <taxon>Chitinophagaceae</taxon>
        <taxon>Chitinophaga</taxon>
    </lineage>
</organism>
<keyword evidence="1" id="KW-1133">Transmembrane helix</keyword>
<proteinExistence type="predicted"/>
<dbReference type="Gene3D" id="3.30.565.10">
    <property type="entry name" value="Histidine kinase-like ATPase, C-terminal domain"/>
    <property type="match status" value="1"/>
</dbReference>
<evidence type="ECO:0000259" key="2">
    <source>
        <dbReference type="Pfam" id="PF06580"/>
    </source>
</evidence>
<keyword evidence="3" id="KW-0808">Transferase</keyword>
<keyword evidence="1" id="KW-0472">Membrane</keyword>
<dbReference type="PANTHER" id="PTHR34220:SF7">
    <property type="entry name" value="SENSOR HISTIDINE KINASE YPDA"/>
    <property type="match status" value="1"/>
</dbReference>
<protein>
    <submittedName>
        <fullName evidence="3">Histidine kinase</fullName>
    </submittedName>
</protein>
<dbReference type="Proteomes" id="UP000461730">
    <property type="component" value="Unassembled WGS sequence"/>
</dbReference>
<keyword evidence="1" id="KW-0812">Transmembrane</keyword>
<accession>A0A7K1UAK8</accession>
<name>A0A7K1UAK8_9BACT</name>
<evidence type="ECO:0000256" key="1">
    <source>
        <dbReference type="SAM" id="Phobius"/>
    </source>
</evidence>
<sequence length="356" mass="41938">MQNISRQQNRAINYLLENKYRVYRHLFMWVYLIFTEYYDPGEPREFSGNYDLYLRITKLLFFILMVYTNMYLLVPKLLFRDKYLAYICTLVTMITINHFLIEHFYEYNFGAYRIFKARRYTSVFREIIANTNILGVIVFSSTSIKLLQRWQKDTVRINELEKKSLQIELRELKNQINPHFLFNMLNNANVLVLKDPEKASVVLMKLSDFLHHQLYENNNKLVSLQSEITFLNDFLELEKIRRDDFSFTITNKNPGKPGDLLLPPSLFTTFVENAVKHSADPDDVPSRVDLSFTRDNKSIFFTCINTKPGDPSSKTTGGGLGLTNITRRLDLLYGKHYTLKINETDSLYKVILHLPL</sequence>
<dbReference type="Pfam" id="PF06580">
    <property type="entry name" value="His_kinase"/>
    <property type="match status" value="1"/>
</dbReference>
<evidence type="ECO:0000313" key="4">
    <source>
        <dbReference type="Proteomes" id="UP000461730"/>
    </source>
</evidence>
<feature type="transmembrane region" description="Helical" evidence="1">
    <location>
        <begin position="21"/>
        <end position="40"/>
    </location>
</feature>
<keyword evidence="3" id="KW-0418">Kinase</keyword>
<dbReference type="EMBL" id="WRXN01000013">
    <property type="protein sequence ID" value="MVT11407.1"/>
    <property type="molecule type" value="Genomic_DNA"/>
</dbReference>
<dbReference type="InterPro" id="IPR010559">
    <property type="entry name" value="Sig_transdc_His_kin_internal"/>
</dbReference>
<dbReference type="InterPro" id="IPR036890">
    <property type="entry name" value="HATPase_C_sf"/>
</dbReference>
<evidence type="ECO:0000313" key="3">
    <source>
        <dbReference type="EMBL" id="MVT11407.1"/>
    </source>
</evidence>
<comment type="caution">
    <text evidence="3">The sequence shown here is derived from an EMBL/GenBank/DDBJ whole genome shotgun (WGS) entry which is preliminary data.</text>
</comment>
<keyword evidence="4" id="KW-1185">Reference proteome</keyword>
<dbReference type="GO" id="GO:0000155">
    <property type="term" value="F:phosphorelay sensor kinase activity"/>
    <property type="evidence" value="ECO:0007669"/>
    <property type="project" value="InterPro"/>
</dbReference>
<gene>
    <name evidence="3" type="ORF">GO493_24290</name>
</gene>
<dbReference type="AlphaFoldDB" id="A0A7K1UAK8"/>